<evidence type="ECO:0000313" key="3">
    <source>
        <dbReference type="EMBL" id="PKQ65187.1"/>
    </source>
</evidence>
<protein>
    <recommendedName>
        <fullName evidence="2">DRTGG domain-containing protein</fullName>
    </recommendedName>
</protein>
<dbReference type="AlphaFoldDB" id="A0A2N3I4E2"/>
<comment type="subunit">
    <text evidence="1">Homohexamer.</text>
</comment>
<organism evidence="3 4">
    <name type="scientific">Labilibaculum filiforme</name>
    <dbReference type="NCBI Taxonomy" id="1940526"/>
    <lineage>
        <taxon>Bacteria</taxon>
        <taxon>Pseudomonadati</taxon>
        <taxon>Bacteroidota</taxon>
        <taxon>Bacteroidia</taxon>
        <taxon>Marinilabiliales</taxon>
        <taxon>Marinifilaceae</taxon>
        <taxon>Labilibaculum</taxon>
    </lineage>
</organism>
<dbReference type="Pfam" id="PF07085">
    <property type="entry name" value="DRTGG"/>
    <property type="match status" value="1"/>
</dbReference>
<dbReference type="EMBL" id="MVDD01000002">
    <property type="protein sequence ID" value="PKQ65187.1"/>
    <property type="molecule type" value="Genomic_DNA"/>
</dbReference>
<name>A0A2N3I4E2_9BACT</name>
<gene>
    <name evidence="3" type="ORF">BZG02_03760</name>
</gene>
<comment type="caution">
    <text evidence="3">The sequence shown here is derived from an EMBL/GenBank/DDBJ whole genome shotgun (WGS) entry which is preliminary data.</text>
</comment>
<accession>A0A2N3I4E2</accession>
<dbReference type="SUPFAM" id="SSF75138">
    <property type="entry name" value="HprK N-terminal domain-like"/>
    <property type="match status" value="1"/>
</dbReference>
<sequence>MKVVDVVDKLNAKVICGKNGLNQDIDFGFASDLMSDVLTLDTDNLLLVTGLNNLQTIRTSEMSDISFILFVRDKKVSQEMKELACENNITLIECSYSMFKACAVLYEMGLEPVY</sequence>
<feature type="domain" description="DRTGG" evidence="2">
    <location>
        <begin position="5"/>
        <end position="106"/>
    </location>
</feature>
<dbReference type="InterPro" id="IPR010766">
    <property type="entry name" value="DRTGG"/>
</dbReference>
<reference evidence="3 4" key="1">
    <citation type="journal article" date="2017" name="Front. Microbiol.">
        <title>Labilibaculum manganireducens gen. nov., sp. nov. and Labilibaculum filiforme sp. nov., Novel Bacteroidetes Isolated from Subsurface Sediments of the Baltic Sea.</title>
        <authorList>
            <person name="Vandieken V."/>
            <person name="Marshall I.P."/>
            <person name="Niemann H."/>
            <person name="Engelen B."/>
            <person name="Cypionka H."/>
        </authorList>
    </citation>
    <scope>NUCLEOTIDE SEQUENCE [LARGE SCALE GENOMIC DNA]</scope>
    <source>
        <strain evidence="3 4">59.16B</strain>
    </source>
</reference>
<proteinExistence type="predicted"/>
<dbReference type="InterPro" id="IPR028979">
    <property type="entry name" value="Ser_kin/Pase_Hpr-like_N_sf"/>
</dbReference>
<evidence type="ECO:0000256" key="1">
    <source>
        <dbReference type="ARBA" id="ARBA00011643"/>
    </source>
</evidence>
<keyword evidence="4" id="KW-1185">Reference proteome</keyword>
<dbReference type="Gene3D" id="3.40.1390.20">
    <property type="entry name" value="HprK N-terminal domain-like"/>
    <property type="match status" value="1"/>
</dbReference>
<evidence type="ECO:0000259" key="2">
    <source>
        <dbReference type="Pfam" id="PF07085"/>
    </source>
</evidence>
<dbReference type="Proteomes" id="UP000233535">
    <property type="component" value="Unassembled WGS sequence"/>
</dbReference>
<evidence type="ECO:0000313" key="4">
    <source>
        <dbReference type="Proteomes" id="UP000233535"/>
    </source>
</evidence>